<evidence type="ECO:0000256" key="1">
    <source>
        <dbReference type="ARBA" id="ARBA00010617"/>
    </source>
</evidence>
<dbReference type="Gene3D" id="1.10.630.10">
    <property type="entry name" value="Cytochrome P450"/>
    <property type="match status" value="1"/>
</dbReference>
<dbReference type="GO" id="GO:0102811">
    <property type="term" value="F:geraniol 10-hydroxylase activity"/>
    <property type="evidence" value="ECO:0007669"/>
    <property type="project" value="UniProtKB-EC"/>
</dbReference>
<gene>
    <name evidence="2" type="ORF">MtrunA17_Chr5g0423611</name>
</gene>
<dbReference type="Proteomes" id="UP000265566">
    <property type="component" value="Chromosome 5"/>
</dbReference>
<dbReference type="Gramene" id="rna31199">
    <property type="protein sequence ID" value="RHN55914.1"/>
    <property type="gene ID" value="gene31199"/>
</dbReference>
<dbReference type="EC" id="1.14.14.83" evidence="2"/>
<dbReference type="SUPFAM" id="SSF48264">
    <property type="entry name" value="Cytochrome P450"/>
    <property type="match status" value="1"/>
</dbReference>
<dbReference type="GO" id="GO:0005506">
    <property type="term" value="F:iron ion binding"/>
    <property type="evidence" value="ECO:0007669"/>
    <property type="project" value="InterPro"/>
</dbReference>
<keyword evidence="2" id="KW-0560">Oxidoreductase</keyword>
<dbReference type="AlphaFoldDB" id="A0A396HVC2"/>
<organism evidence="2">
    <name type="scientific">Medicago truncatula</name>
    <name type="common">Barrel medic</name>
    <name type="synonym">Medicago tribuloides</name>
    <dbReference type="NCBI Taxonomy" id="3880"/>
    <lineage>
        <taxon>Eukaryota</taxon>
        <taxon>Viridiplantae</taxon>
        <taxon>Streptophyta</taxon>
        <taxon>Embryophyta</taxon>
        <taxon>Tracheophyta</taxon>
        <taxon>Spermatophyta</taxon>
        <taxon>Magnoliopsida</taxon>
        <taxon>eudicotyledons</taxon>
        <taxon>Gunneridae</taxon>
        <taxon>Pentapetalae</taxon>
        <taxon>rosids</taxon>
        <taxon>fabids</taxon>
        <taxon>Fabales</taxon>
        <taxon>Fabaceae</taxon>
        <taxon>Papilionoideae</taxon>
        <taxon>50 kb inversion clade</taxon>
        <taxon>NPAAA clade</taxon>
        <taxon>Hologalegina</taxon>
        <taxon>IRL clade</taxon>
        <taxon>Trifolieae</taxon>
        <taxon>Medicago</taxon>
    </lineage>
</organism>
<comment type="similarity">
    <text evidence="1">Belongs to the cytochrome P450 family.</text>
</comment>
<dbReference type="EMBL" id="PSQE01000005">
    <property type="protein sequence ID" value="RHN55914.1"/>
    <property type="molecule type" value="Genomic_DNA"/>
</dbReference>
<comment type="caution">
    <text evidence="2">The sequence shown here is derived from an EMBL/GenBank/DDBJ whole genome shotgun (WGS) entry which is preliminary data.</text>
</comment>
<name>A0A396HVC2_MEDTR</name>
<accession>A0A396HVC2</accession>
<evidence type="ECO:0000313" key="2">
    <source>
        <dbReference type="EMBL" id="RHN55914.1"/>
    </source>
</evidence>
<protein>
    <submittedName>
        <fullName evidence="2">Putative geraniol 8-hydroxylase</fullName>
        <ecNumber evidence="2">1.14.14.83</ecNumber>
    </submittedName>
</protein>
<dbReference type="PANTHER" id="PTHR47950">
    <property type="entry name" value="CYTOCHROME P450, FAMILY 76, SUBFAMILY C, POLYPEPTIDE 5-RELATED"/>
    <property type="match status" value="1"/>
</dbReference>
<dbReference type="PANTHER" id="PTHR47950:SF30">
    <property type="entry name" value="CYTOCHROME P450 FAMILY PROTEIN"/>
    <property type="match status" value="1"/>
</dbReference>
<dbReference type="InterPro" id="IPR036396">
    <property type="entry name" value="Cyt_P450_sf"/>
</dbReference>
<sequence length="80" mass="9609">MEEVGRPNVVDFFTFFKYFDPQGVRKRMRSYFGKLLDFFDEVMEERIHSRASNQSKKYNDVLDSFLDLVNQESSELCRQP</sequence>
<dbReference type="GO" id="GO:0020037">
    <property type="term" value="F:heme binding"/>
    <property type="evidence" value="ECO:0007669"/>
    <property type="project" value="InterPro"/>
</dbReference>
<proteinExistence type="inferred from homology"/>
<reference evidence="2" key="1">
    <citation type="journal article" date="2018" name="Nat. Plants">
        <title>Whole-genome landscape of Medicago truncatula symbiotic genes.</title>
        <authorList>
            <person name="Pecrix Y."/>
            <person name="Gamas P."/>
            <person name="Carrere S."/>
        </authorList>
    </citation>
    <scope>NUCLEOTIDE SEQUENCE</scope>
    <source>
        <tissue evidence="2">Leaves</tissue>
    </source>
</reference>